<dbReference type="Pfam" id="PF06197">
    <property type="entry name" value="DUF998"/>
    <property type="match status" value="1"/>
</dbReference>
<comment type="caution">
    <text evidence="2">The sequence shown here is derived from an EMBL/GenBank/DDBJ whole genome shotgun (WGS) entry which is preliminary data.</text>
</comment>
<keyword evidence="1" id="KW-1133">Transmembrane helix</keyword>
<feature type="transmembrane region" description="Helical" evidence="1">
    <location>
        <begin position="127"/>
        <end position="145"/>
    </location>
</feature>
<accession>A0A1L8R6F7</accession>
<dbReference type="InterPro" id="IPR009339">
    <property type="entry name" value="DUF998"/>
</dbReference>
<organism evidence="2 3">
    <name type="scientific">Enterococcus canintestini</name>
    <dbReference type="NCBI Taxonomy" id="317010"/>
    <lineage>
        <taxon>Bacteria</taxon>
        <taxon>Bacillati</taxon>
        <taxon>Bacillota</taxon>
        <taxon>Bacilli</taxon>
        <taxon>Lactobacillales</taxon>
        <taxon>Enterococcaceae</taxon>
        <taxon>Enterococcus</taxon>
    </lineage>
</organism>
<dbReference type="AlphaFoldDB" id="A0A1L8R6F7"/>
<dbReference type="EMBL" id="JXKG01000008">
    <property type="protein sequence ID" value="OJG15343.1"/>
    <property type="molecule type" value="Genomic_DNA"/>
</dbReference>
<dbReference type="STRING" id="317010.RU96_GL002394"/>
<keyword evidence="1" id="KW-0812">Transmembrane</keyword>
<gene>
    <name evidence="2" type="ORF">RU96_GL002394</name>
</gene>
<feature type="transmembrane region" description="Helical" evidence="1">
    <location>
        <begin position="152"/>
        <end position="173"/>
    </location>
</feature>
<feature type="transmembrane region" description="Helical" evidence="1">
    <location>
        <begin position="12"/>
        <end position="32"/>
    </location>
</feature>
<feature type="transmembrane region" description="Helical" evidence="1">
    <location>
        <begin position="193"/>
        <end position="212"/>
    </location>
</feature>
<dbReference type="Proteomes" id="UP000182835">
    <property type="component" value="Unassembled WGS sequence"/>
</dbReference>
<evidence type="ECO:0000313" key="3">
    <source>
        <dbReference type="Proteomes" id="UP000182835"/>
    </source>
</evidence>
<proteinExistence type="predicted"/>
<keyword evidence="1" id="KW-0472">Membrane</keyword>
<dbReference type="RefSeq" id="WP_249024154.1">
    <property type="nucleotide sequence ID" value="NZ_JBHLVQ010000012.1"/>
</dbReference>
<name>A0A1L8R6F7_9ENTE</name>
<evidence type="ECO:0000313" key="2">
    <source>
        <dbReference type="EMBL" id="OJG15343.1"/>
    </source>
</evidence>
<sequence length="215" mass="24737">MVLKLLKEYGFYLLLLAIISEIALPFILAHYYPNYSQINNLISTFGETDSPTKWAFKIWEIINGTLFVLSAPAIYERFKETNQKFSLILSLMVVVFGIGDCIITGLFDRAANESEVDFTSLLHNYASGAGFVALLLGTFLLFLLYRQEKNEIFIVFLPLIFIAAMVFMFLFAMPKIPIISQFQVSHRGLWQRLNLWFLYLPYFLSAIQSLLIKKS</sequence>
<feature type="transmembrane region" description="Helical" evidence="1">
    <location>
        <begin position="87"/>
        <end position="107"/>
    </location>
</feature>
<protein>
    <recommendedName>
        <fullName evidence="4">DUF998 domain-containing protein</fullName>
    </recommendedName>
</protein>
<evidence type="ECO:0000256" key="1">
    <source>
        <dbReference type="SAM" id="Phobius"/>
    </source>
</evidence>
<reference evidence="2 3" key="1">
    <citation type="submission" date="2014-12" db="EMBL/GenBank/DDBJ databases">
        <title>Draft genome sequences of 29 type strains of Enterococci.</title>
        <authorList>
            <person name="Zhong Z."/>
            <person name="Sun Z."/>
            <person name="Liu W."/>
            <person name="Zhang W."/>
            <person name="Zhang H."/>
        </authorList>
    </citation>
    <scope>NUCLEOTIDE SEQUENCE [LARGE SCALE GENOMIC DNA]</scope>
    <source>
        <strain evidence="2 3">DSM 21207</strain>
    </source>
</reference>
<evidence type="ECO:0008006" key="4">
    <source>
        <dbReference type="Google" id="ProtNLM"/>
    </source>
</evidence>